<reference evidence="2" key="2">
    <citation type="submission" date="2022-01" db="EMBL/GenBank/DDBJ databases">
        <authorList>
            <person name="Yamashiro T."/>
            <person name="Shiraishi A."/>
            <person name="Satake H."/>
            <person name="Nakayama K."/>
        </authorList>
    </citation>
    <scope>NUCLEOTIDE SEQUENCE</scope>
</reference>
<name>A0ABQ5ERT4_9ASTR</name>
<dbReference type="Proteomes" id="UP001151760">
    <property type="component" value="Unassembled WGS sequence"/>
</dbReference>
<protein>
    <submittedName>
        <fullName evidence="2">Uncharacterized protein</fullName>
    </submittedName>
</protein>
<reference evidence="2" key="1">
    <citation type="journal article" date="2022" name="Int. J. Mol. Sci.">
        <title>Draft Genome of Tanacetum Coccineum: Genomic Comparison of Closely Related Tanacetum-Family Plants.</title>
        <authorList>
            <person name="Yamashiro T."/>
            <person name="Shiraishi A."/>
            <person name="Nakayama K."/>
            <person name="Satake H."/>
        </authorList>
    </citation>
    <scope>NUCLEOTIDE SEQUENCE</scope>
</reference>
<accession>A0ABQ5ERT4</accession>
<sequence length="372" mass="42190">MDDPNMTMEEYIMFEEEKARRRGRVFNWQTATYGKVGVDDDLYNLRSVETKFPAIVIDDTITPQDALPNLKSNEDNDDNEIDIIQSSEGNEIVHGSCVLSEMIHDKGTKTFWTGNMAPLPLPEQRHLFLRYQGLDYTDEDIADFEERLERIYGHEMDRAWGRLFDTRGPLVRELILEFFSTLRFGESESERMIPGKGDLHDYWRDISTHGDFLGPPPSYFDQRSGLDVRSVNIPYLLARYLRRFATRRKSGAHISGGQFVARLAEHFGLLTAEILGGLTFDDTWARVAMGLERQPNVAASALVVAEDASVVDEGDQAIPAPMQAPQQPPPPLLMEASRQTYQAFDGTFQGSSPRTFQRRTRQRTGEASTSIA</sequence>
<feature type="region of interest" description="Disordered" evidence="1">
    <location>
        <begin position="345"/>
        <end position="372"/>
    </location>
</feature>
<evidence type="ECO:0000256" key="1">
    <source>
        <dbReference type="SAM" id="MobiDB-lite"/>
    </source>
</evidence>
<evidence type="ECO:0000313" key="3">
    <source>
        <dbReference type="Proteomes" id="UP001151760"/>
    </source>
</evidence>
<evidence type="ECO:0000313" key="2">
    <source>
        <dbReference type="EMBL" id="GJT53683.1"/>
    </source>
</evidence>
<comment type="caution">
    <text evidence="2">The sequence shown here is derived from an EMBL/GenBank/DDBJ whole genome shotgun (WGS) entry which is preliminary data.</text>
</comment>
<proteinExistence type="predicted"/>
<organism evidence="2 3">
    <name type="scientific">Tanacetum coccineum</name>
    <dbReference type="NCBI Taxonomy" id="301880"/>
    <lineage>
        <taxon>Eukaryota</taxon>
        <taxon>Viridiplantae</taxon>
        <taxon>Streptophyta</taxon>
        <taxon>Embryophyta</taxon>
        <taxon>Tracheophyta</taxon>
        <taxon>Spermatophyta</taxon>
        <taxon>Magnoliopsida</taxon>
        <taxon>eudicotyledons</taxon>
        <taxon>Gunneridae</taxon>
        <taxon>Pentapetalae</taxon>
        <taxon>asterids</taxon>
        <taxon>campanulids</taxon>
        <taxon>Asterales</taxon>
        <taxon>Asteraceae</taxon>
        <taxon>Asteroideae</taxon>
        <taxon>Anthemideae</taxon>
        <taxon>Anthemidinae</taxon>
        <taxon>Tanacetum</taxon>
    </lineage>
</organism>
<keyword evidence="3" id="KW-1185">Reference proteome</keyword>
<dbReference type="EMBL" id="BQNB010016608">
    <property type="protein sequence ID" value="GJT53683.1"/>
    <property type="molecule type" value="Genomic_DNA"/>
</dbReference>
<gene>
    <name evidence="2" type="ORF">Tco_0988737</name>
</gene>